<evidence type="ECO:0000256" key="1">
    <source>
        <dbReference type="SAM" id="Phobius"/>
    </source>
</evidence>
<sequence>MAVIVLMGFLIGIGLSVLTGLVLYSIGSDVPFRLLWLEPFLVLFALLAIGFVAVMVSLWPLKNMDVTQVFSANR</sequence>
<keyword evidence="1" id="KW-0812">Transmembrane</keyword>
<evidence type="ECO:0000313" key="2">
    <source>
        <dbReference type="EMBL" id="QBZ84157.1"/>
    </source>
</evidence>
<gene>
    <name evidence="2" type="ORF">GHNINEIG_02232</name>
</gene>
<name>A0A4P7P208_9GAMM</name>
<proteinExistence type="predicted"/>
<dbReference type="Proteomes" id="UP000296201">
    <property type="component" value="Chromosome"/>
</dbReference>
<keyword evidence="1" id="KW-1133">Transmembrane helix</keyword>
<protein>
    <submittedName>
        <fullName evidence="2">ABC transporter permease</fullName>
    </submittedName>
</protein>
<keyword evidence="3" id="KW-1185">Reference proteome</keyword>
<evidence type="ECO:0000313" key="3">
    <source>
        <dbReference type="Proteomes" id="UP000296201"/>
    </source>
</evidence>
<feature type="transmembrane region" description="Helical" evidence="1">
    <location>
        <begin position="39"/>
        <end position="61"/>
    </location>
</feature>
<keyword evidence="1" id="KW-0472">Membrane</keyword>
<accession>A0A4P7P208</accession>
<dbReference type="EMBL" id="CP032096">
    <property type="protein sequence ID" value="QBZ84157.1"/>
    <property type="molecule type" value="Genomic_DNA"/>
</dbReference>
<reference evidence="2 3" key="1">
    <citation type="submission" date="2018-08" db="EMBL/GenBank/DDBJ databases">
        <title>Horizontal acquisition of hydrogen conversion ability and other habitat adaptations in Hydrogenovibrio crunogenus strains.</title>
        <authorList>
            <person name="Gonnella G."/>
            <person name="Adam N."/>
            <person name="Perner M."/>
        </authorList>
    </citation>
    <scope>NUCLEOTIDE SEQUENCE [LARGE SCALE GENOMIC DNA]</scope>
    <source>
        <strain evidence="2 3">SP-41</strain>
    </source>
</reference>
<feature type="transmembrane region" description="Helical" evidence="1">
    <location>
        <begin position="6"/>
        <end position="27"/>
    </location>
</feature>
<organism evidence="2 3">
    <name type="scientific">Hydrogenovibrio crunogenus</name>
    <dbReference type="NCBI Taxonomy" id="39765"/>
    <lineage>
        <taxon>Bacteria</taxon>
        <taxon>Pseudomonadati</taxon>
        <taxon>Pseudomonadota</taxon>
        <taxon>Gammaproteobacteria</taxon>
        <taxon>Thiotrichales</taxon>
        <taxon>Piscirickettsiaceae</taxon>
        <taxon>Hydrogenovibrio</taxon>
    </lineage>
</organism>
<dbReference type="AlphaFoldDB" id="A0A4P7P208"/>